<reference evidence="2" key="1">
    <citation type="submission" date="2023-06" db="EMBL/GenBank/DDBJ databases">
        <title>Genome-scale phylogeny and comparative genomics of the fungal order Sordariales.</title>
        <authorList>
            <consortium name="Lawrence Berkeley National Laboratory"/>
            <person name="Hensen N."/>
            <person name="Bonometti L."/>
            <person name="Westerberg I."/>
            <person name="Brannstrom I.O."/>
            <person name="Guillou S."/>
            <person name="Cros-Aarteil S."/>
            <person name="Calhoun S."/>
            <person name="Haridas S."/>
            <person name="Kuo A."/>
            <person name="Mondo S."/>
            <person name="Pangilinan J."/>
            <person name="Riley R."/>
            <person name="LaButti K."/>
            <person name="Andreopoulos B."/>
            <person name="Lipzen A."/>
            <person name="Chen C."/>
            <person name="Yanf M."/>
            <person name="Daum C."/>
            <person name="Ng V."/>
            <person name="Clum A."/>
            <person name="Steindorff A."/>
            <person name="Ohm R."/>
            <person name="Martin F."/>
            <person name="Silar P."/>
            <person name="Natvig D."/>
            <person name="Lalanne C."/>
            <person name="Gautier V."/>
            <person name="Ament-velasquez S.L."/>
            <person name="Kruys A."/>
            <person name="Hutchinson M.I."/>
            <person name="Powell A.J."/>
            <person name="Barry K."/>
            <person name="Miller A.N."/>
            <person name="Grigoriev I.V."/>
            <person name="Debuchy R."/>
            <person name="Gladieux P."/>
            <person name="Thoren M.H."/>
            <person name="Johannesson H."/>
        </authorList>
    </citation>
    <scope>NUCLEOTIDE SEQUENCE</scope>
    <source>
        <strain evidence="2">SMH3187-1</strain>
    </source>
</reference>
<dbReference type="AlphaFoldDB" id="A0AA40K206"/>
<comment type="caution">
    <text evidence="2">The sequence shown here is derived from an EMBL/GenBank/DDBJ whole genome shotgun (WGS) entry which is preliminary data.</text>
</comment>
<accession>A0AA40K206</accession>
<keyword evidence="3" id="KW-1185">Reference proteome</keyword>
<proteinExistence type="predicted"/>
<name>A0AA40K206_9PEZI</name>
<protein>
    <submittedName>
        <fullName evidence="2">Uncharacterized protein</fullName>
    </submittedName>
</protein>
<dbReference type="Proteomes" id="UP001172155">
    <property type="component" value="Unassembled WGS sequence"/>
</dbReference>
<feature type="region of interest" description="Disordered" evidence="1">
    <location>
        <begin position="165"/>
        <end position="190"/>
    </location>
</feature>
<evidence type="ECO:0000313" key="3">
    <source>
        <dbReference type="Proteomes" id="UP001172155"/>
    </source>
</evidence>
<evidence type="ECO:0000256" key="1">
    <source>
        <dbReference type="SAM" id="MobiDB-lite"/>
    </source>
</evidence>
<sequence>MMQEGIVWIPTWDKGESSTLPFFRPDLGSWNGLAALLRNVDARWDAIVRLSCAWLPRRVNVVVADQPPSHPPPHPLPLCIGPLDIIHRRDFGRGEDPFSFCPSFLARVLVVLDLAVSCSSSSTASPAWGKIWIFDAPTQWHQTVCQILKNKTVFVLPSFALKGRGTNGTRRPTPPGNWPAGGRGAGQVWSHASSPLRSSVRNSTAIGSRNALADPCWWDALEAARREERLRGRGGGRECREERAEKPRRSCVSAERNPLFSPRPPLPLFRHNAAPSHGSLMVTRESCKLETIMFPLAFMPVVAAMAPFSGQGGDQPVSRDARCKCSFFLRVDEDDGRVVSSDDRQQTKKQCVCRL</sequence>
<organism evidence="2 3">
    <name type="scientific">Schizothecium vesticola</name>
    <dbReference type="NCBI Taxonomy" id="314040"/>
    <lineage>
        <taxon>Eukaryota</taxon>
        <taxon>Fungi</taxon>
        <taxon>Dikarya</taxon>
        <taxon>Ascomycota</taxon>
        <taxon>Pezizomycotina</taxon>
        <taxon>Sordariomycetes</taxon>
        <taxon>Sordariomycetidae</taxon>
        <taxon>Sordariales</taxon>
        <taxon>Schizotheciaceae</taxon>
        <taxon>Schizothecium</taxon>
    </lineage>
</organism>
<evidence type="ECO:0000313" key="2">
    <source>
        <dbReference type="EMBL" id="KAK0743054.1"/>
    </source>
</evidence>
<gene>
    <name evidence="2" type="ORF">B0T18DRAFT_174738</name>
</gene>
<dbReference type="EMBL" id="JAUKUD010000005">
    <property type="protein sequence ID" value="KAK0743054.1"/>
    <property type="molecule type" value="Genomic_DNA"/>
</dbReference>